<dbReference type="AlphaFoldDB" id="K0SED0"/>
<reference evidence="4 5" key="1">
    <citation type="journal article" date="2012" name="Genome Biol.">
        <title>Genome and low-iron response of an oceanic diatom adapted to chronic iron limitation.</title>
        <authorList>
            <person name="Lommer M."/>
            <person name="Specht M."/>
            <person name="Roy A.S."/>
            <person name="Kraemer L."/>
            <person name="Andreson R."/>
            <person name="Gutowska M.A."/>
            <person name="Wolf J."/>
            <person name="Bergner S.V."/>
            <person name="Schilhabel M.B."/>
            <person name="Klostermeier U.C."/>
            <person name="Beiko R.G."/>
            <person name="Rosenstiel P."/>
            <person name="Hippler M."/>
            <person name="Laroche J."/>
        </authorList>
    </citation>
    <scope>NUCLEOTIDE SEQUENCE [LARGE SCALE GENOMIC DNA]</scope>
    <source>
        <strain evidence="4 5">CCMP1005</strain>
    </source>
</reference>
<evidence type="ECO:0000256" key="1">
    <source>
        <dbReference type="ARBA" id="ARBA00022729"/>
    </source>
</evidence>
<dbReference type="InterPro" id="IPR013517">
    <property type="entry name" value="FG-GAP"/>
</dbReference>
<keyword evidence="5" id="KW-1185">Reference proteome</keyword>
<organism evidence="4 5">
    <name type="scientific">Thalassiosira oceanica</name>
    <name type="common">Marine diatom</name>
    <dbReference type="NCBI Taxonomy" id="159749"/>
    <lineage>
        <taxon>Eukaryota</taxon>
        <taxon>Sar</taxon>
        <taxon>Stramenopiles</taxon>
        <taxon>Ochrophyta</taxon>
        <taxon>Bacillariophyta</taxon>
        <taxon>Coscinodiscophyceae</taxon>
        <taxon>Thalassiosirophycidae</taxon>
        <taxon>Thalassiosirales</taxon>
        <taxon>Thalassiosiraceae</taxon>
        <taxon>Thalassiosira</taxon>
    </lineage>
</organism>
<feature type="chain" id="PRO_5003841016" evidence="3">
    <location>
        <begin position="24"/>
        <end position="613"/>
    </location>
</feature>
<dbReference type="InterPro" id="IPR028994">
    <property type="entry name" value="Integrin_alpha_N"/>
</dbReference>
<dbReference type="OrthoDB" id="10022113at2759"/>
<evidence type="ECO:0000256" key="2">
    <source>
        <dbReference type="SAM" id="MobiDB-lite"/>
    </source>
</evidence>
<feature type="signal peptide" evidence="3">
    <location>
        <begin position="1"/>
        <end position="23"/>
    </location>
</feature>
<dbReference type="Pfam" id="PF13517">
    <property type="entry name" value="FG-GAP_3"/>
    <property type="match status" value="2"/>
</dbReference>
<protein>
    <submittedName>
        <fullName evidence="4">Uncharacterized protein</fullName>
    </submittedName>
</protein>
<feature type="region of interest" description="Disordered" evidence="2">
    <location>
        <begin position="364"/>
        <end position="434"/>
    </location>
</feature>
<name>K0SED0_THAOC</name>
<keyword evidence="1 3" id="KW-0732">Signal</keyword>
<dbReference type="PANTHER" id="PTHR46580">
    <property type="entry name" value="SENSOR KINASE-RELATED"/>
    <property type="match status" value="1"/>
</dbReference>
<feature type="compositionally biased region" description="Low complexity" evidence="2">
    <location>
        <begin position="415"/>
        <end position="434"/>
    </location>
</feature>
<accession>K0SED0</accession>
<dbReference type="eggNOG" id="ENOG502QSKR">
    <property type="taxonomic scope" value="Eukaryota"/>
</dbReference>
<dbReference type="Gene3D" id="2.130.10.130">
    <property type="entry name" value="Integrin alpha, N-terminal"/>
    <property type="match status" value="2"/>
</dbReference>
<sequence>MMKFLQVSYALSAIASLVPGTLGNSPKNKLVSTNRGNGQDIIVEYLSTDSSGVVQAETSQLPPSYRLPTGAVSFADMDGDGHLDILRGGMNGRVWLAYNDGSDNFPANIELSTGNKDYYSVHGVDIDNDGDLDFLAMGRGAWSWLNNGDGTFAQGTQLTADNQRTIYDCAVADFNGDGFVDFIIGHEQFYKAKVYLNDGLGGFPWNGSYELAADSHLSRAISTCDFDQDGNMDIAVSHHVNQNSRVYMNDGLGNFTAVDLPSTLTTDSRKNACADLNGDGYPDVVMTDSDRHQVFLNDGAGNFPTMAHLHSSHVGGRIVALGDFDGDGHVDVFVRTVIFLNKGDGTFGNPSGIHGGLDDPYASAFMYSEPSSESPTTGSPSKTPTGSPTNGPTGSPTEGPTSAAAAGGATGGALGAASGTGASPSSSGAASPSSSAADSLYYPDWTKSNGGCKTGGGQPQYMTLAPSTWMFATLDACCSRYYVWMLNDCKGTSGTALSGLWYPDWEGSDDSCKNDGSEPEYMALNPGSWMHSSKELCCKANFGWMLNECLGSFASSPDKWFMDWDTSKCKQNCVVGTGPSCGGRAESWAELFDTRSACCAEKASWNPIDCLVD</sequence>
<gene>
    <name evidence="4" type="ORF">THAOC_14768</name>
</gene>
<evidence type="ECO:0000313" key="5">
    <source>
        <dbReference type="Proteomes" id="UP000266841"/>
    </source>
</evidence>
<dbReference type="Proteomes" id="UP000266841">
    <property type="component" value="Unassembled WGS sequence"/>
</dbReference>
<comment type="caution">
    <text evidence="4">The sequence shown here is derived from an EMBL/GenBank/DDBJ whole genome shotgun (WGS) entry which is preliminary data.</text>
</comment>
<feature type="compositionally biased region" description="Low complexity" evidence="2">
    <location>
        <begin position="368"/>
        <end position="407"/>
    </location>
</feature>
<evidence type="ECO:0000256" key="3">
    <source>
        <dbReference type="SAM" id="SignalP"/>
    </source>
</evidence>
<evidence type="ECO:0000313" key="4">
    <source>
        <dbReference type="EMBL" id="EJK64493.1"/>
    </source>
</evidence>
<dbReference type="SUPFAM" id="SSF69318">
    <property type="entry name" value="Integrin alpha N-terminal domain"/>
    <property type="match status" value="1"/>
</dbReference>
<dbReference type="EMBL" id="AGNL01017197">
    <property type="protein sequence ID" value="EJK64493.1"/>
    <property type="molecule type" value="Genomic_DNA"/>
</dbReference>
<proteinExistence type="predicted"/>